<dbReference type="InterPro" id="IPR051337">
    <property type="entry name" value="OPA_Antiporter"/>
</dbReference>
<evidence type="ECO:0000256" key="1">
    <source>
        <dbReference type="ARBA" id="ARBA00004651"/>
    </source>
</evidence>
<evidence type="ECO:0000256" key="3">
    <source>
        <dbReference type="ARBA" id="ARBA00022692"/>
    </source>
</evidence>
<feature type="transmembrane region" description="Helical" evidence="6">
    <location>
        <begin position="103"/>
        <end position="123"/>
    </location>
</feature>
<dbReference type="AlphaFoldDB" id="A0A4R1R7Q1"/>
<comment type="subcellular location">
    <subcellularLocation>
        <location evidence="1">Cell membrane</location>
        <topology evidence="1">Multi-pass membrane protein</topology>
    </subcellularLocation>
</comment>
<evidence type="ECO:0000313" key="9">
    <source>
        <dbReference type="Proteomes" id="UP000295184"/>
    </source>
</evidence>
<dbReference type="EMBL" id="SLUM01000001">
    <property type="protein sequence ID" value="TCL61663.1"/>
    <property type="molecule type" value="Genomic_DNA"/>
</dbReference>
<dbReference type="GO" id="GO:0035435">
    <property type="term" value="P:phosphate ion transmembrane transport"/>
    <property type="evidence" value="ECO:0007669"/>
    <property type="project" value="TreeGrafter"/>
</dbReference>
<reference evidence="8 9" key="1">
    <citation type="submission" date="2019-03" db="EMBL/GenBank/DDBJ databases">
        <title>Genomic Encyclopedia of Type Strains, Phase IV (KMG-IV): sequencing the most valuable type-strain genomes for metagenomic binning, comparative biology and taxonomic classification.</title>
        <authorList>
            <person name="Goeker M."/>
        </authorList>
    </citation>
    <scope>NUCLEOTIDE SEQUENCE [LARGE SCALE GENOMIC DNA]</scope>
    <source>
        <strain evidence="8 9">DSM 100451</strain>
    </source>
</reference>
<dbReference type="Gene3D" id="1.20.1250.20">
    <property type="entry name" value="MFS general substrate transporter like domains"/>
    <property type="match status" value="2"/>
</dbReference>
<dbReference type="Proteomes" id="UP000295184">
    <property type="component" value="Unassembled WGS sequence"/>
</dbReference>
<dbReference type="InterPro" id="IPR020846">
    <property type="entry name" value="MFS_dom"/>
</dbReference>
<organism evidence="8 9">
    <name type="scientific">Allofournierella massiliensis</name>
    <dbReference type="NCBI Taxonomy" id="1650663"/>
    <lineage>
        <taxon>Bacteria</taxon>
        <taxon>Bacillati</taxon>
        <taxon>Bacillota</taxon>
        <taxon>Clostridia</taxon>
        <taxon>Eubacteriales</taxon>
        <taxon>Oscillospiraceae</taxon>
        <taxon>Allofournierella</taxon>
    </lineage>
</organism>
<keyword evidence="3 6" id="KW-0812">Transmembrane</keyword>
<dbReference type="GO" id="GO:0061513">
    <property type="term" value="F:glucose 6-phosphate:phosphate antiporter activity"/>
    <property type="evidence" value="ECO:0007669"/>
    <property type="project" value="TreeGrafter"/>
</dbReference>
<proteinExistence type="predicted"/>
<name>A0A4R1R7Q1_9FIRM</name>
<comment type="caution">
    <text evidence="8">The sequence shown here is derived from an EMBL/GenBank/DDBJ whole genome shotgun (WGS) entry which is preliminary data.</text>
</comment>
<feature type="transmembrane region" description="Helical" evidence="6">
    <location>
        <begin position="393"/>
        <end position="415"/>
    </location>
</feature>
<feature type="transmembrane region" description="Helical" evidence="6">
    <location>
        <begin position="301"/>
        <end position="318"/>
    </location>
</feature>
<dbReference type="Pfam" id="PF07690">
    <property type="entry name" value="MFS_1"/>
    <property type="match status" value="1"/>
</dbReference>
<accession>A0A4R1R7Q1</accession>
<evidence type="ECO:0000256" key="2">
    <source>
        <dbReference type="ARBA" id="ARBA00022448"/>
    </source>
</evidence>
<keyword evidence="2" id="KW-0813">Transport</keyword>
<keyword evidence="4 6" id="KW-1133">Transmembrane helix</keyword>
<dbReference type="InterPro" id="IPR036259">
    <property type="entry name" value="MFS_trans_sf"/>
</dbReference>
<evidence type="ECO:0000259" key="7">
    <source>
        <dbReference type="PROSITE" id="PS50850"/>
    </source>
</evidence>
<feature type="transmembrane region" description="Helical" evidence="6">
    <location>
        <begin position="359"/>
        <end position="381"/>
    </location>
</feature>
<feature type="domain" description="Major facilitator superfamily (MFS) profile" evidence="7">
    <location>
        <begin position="14"/>
        <end position="414"/>
    </location>
</feature>
<evidence type="ECO:0000256" key="6">
    <source>
        <dbReference type="SAM" id="Phobius"/>
    </source>
</evidence>
<dbReference type="InterPro" id="IPR000849">
    <property type="entry name" value="Sugar_P_transporter"/>
</dbReference>
<feature type="transmembrane region" description="Helical" evidence="6">
    <location>
        <begin position="14"/>
        <end position="36"/>
    </location>
</feature>
<keyword evidence="5 6" id="KW-0472">Membrane</keyword>
<gene>
    <name evidence="8" type="ORF">EDD77_101117</name>
</gene>
<evidence type="ECO:0000256" key="4">
    <source>
        <dbReference type="ARBA" id="ARBA00022989"/>
    </source>
</evidence>
<feature type="transmembrane region" description="Helical" evidence="6">
    <location>
        <begin position="165"/>
        <end position="185"/>
    </location>
</feature>
<dbReference type="InterPro" id="IPR011701">
    <property type="entry name" value="MFS"/>
</dbReference>
<dbReference type="GO" id="GO:0005886">
    <property type="term" value="C:plasma membrane"/>
    <property type="evidence" value="ECO:0007669"/>
    <property type="project" value="UniProtKB-SubCell"/>
</dbReference>
<sequence length="422" mass="45371">MEQSNVLAVQKRRVLAVCVAAYTVSYLLRTNLSLALDDLMEVLAIGRGPAGLVSTLYFWTYASGQLLGGWLSVKWDPKRVVALGLAASGMCNLAIGFCSSYWALAALWTLNGLALALFWPPILQITTNWFEPGEYLKVSILLSLPTTLGYLLAWGGLGAVLRAAGWRWVFFCPALVAFCFFWVWLRGLKASPAAADLCYRPAVLAAPEKKEPAAEAPRRGSLARAMLTLPMLSFAFVIVTQGSTKESINLWAPTLLRQLAGPGQEGLVSLFTAVIPLFSTAGLLATGWLVRRLHGGQEGALLALTGAGAVCGWLLVALQGSLTGLVICLGLLLGLVYGVTTILTTLLPLRFARTGQSAAFTGIFNFLAYVGAALGGVLSGWVSDGWGWQRVYLLWAALATVSALALFVSEAWQYFSWRYLGH</sequence>
<dbReference type="PROSITE" id="PS50850">
    <property type="entry name" value="MFS"/>
    <property type="match status" value="1"/>
</dbReference>
<feature type="transmembrane region" description="Helical" evidence="6">
    <location>
        <begin position="56"/>
        <end position="73"/>
    </location>
</feature>
<dbReference type="PANTHER" id="PTHR43826">
    <property type="entry name" value="GLUCOSE-6-PHOSPHATE EXCHANGER SLC37A4"/>
    <property type="match status" value="1"/>
</dbReference>
<dbReference type="STRING" id="1650663.GCA_001486665_01721"/>
<feature type="transmembrane region" description="Helical" evidence="6">
    <location>
        <begin position="324"/>
        <end position="347"/>
    </location>
</feature>
<evidence type="ECO:0000313" key="8">
    <source>
        <dbReference type="EMBL" id="TCL61663.1"/>
    </source>
</evidence>
<dbReference type="PIRSF" id="PIRSF002808">
    <property type="entry name" value="Hexose_phosphate_transp"/>
    <property type="match status" value="1"/>
</dbReference>
<dbReference type="RefSeq" id="WP_172733298.1">
    <property type="nucleotide sequence ID" value="NZ_CABKVM010000016.1"/>
</dbReference>
<protein>
    <submittedName>
        <fullName evidence="8">Sugar phosphate permease</fullName>
    </submittedName>
</protein>
<evidence type="ECO:0000256" key="5">
    <source>
        <dbReference type="ARBA" id="ARBA00023136"/>
    </source>
</evidence>
<feature type="transmembrane region" description="Helical" evidence="6">
    <location>
        <begin position="135"/>
        <end position="153"/>
    </location>
</feature>
<feature type="transmembrane region" description="Helical" evidence="6">
    <location>
        <begin position="267"/>
        <end position="289"/>
    </location>
</feature>
<dbReference type="SUPFAM" id="SSF103473">
    <property type="entry name" value="MFS general substrate transporter"/>
    <property type="match status" value="1"/>
</dbReference>
<feature type="transmembrane region" description="Helical" evidence="6">
    <location>
        <begin position="80"/>
        <end position="97"/>
    </location>
</feature>
<dbReference type="PANTHER" id="PTHR43826:SF3">
    <property type="entry name" value="GLUCOSE-6-PHOSPHATE EXCHANGER SLC37A4"/>
    <property type="match status" value="1"/>
</dbReference>